<dbReference type="RefSeq" id="XP_002847015.1">
    <property type="nucleotide sequence ID" value="XM_002846969.1"/>
</dbReference>
<accession>C5FPY0</accession>
<evidence type="ECO:0000313" key="1">
    <source>
        <dbReference type="EMBL" id="EEQ31933.1"/>
    </source>
</evidence>
<dbReference type="AlphaFoldDB" id="C5FPY0"/>
<dbReference type="EMBL" id="DS995704">
    <property type="protein sequence ID" value="EEQ31933.1"/>
    <property type="molecule type" value="Genomic_DNA"/>
</dbReference>
<sequence>MSSNITSINSIPSTLKEREVKADPEWTNSLTHGKVTIESPDLLIISSVHKFLSYDLVAMNTAVVKSLADCLTKAYRDAERLGNSQIDLDFFQNTHVTTCVVEFYRALPAGIRSATKTPRLNRNRRPITLAAQLLPFFEAWKVDPSSFFTLDSIHTGQCPLSKIYGILAQTEEHHKSDYVRLRLLYVVFSLIKEKFERCRLRGGTLDSYAATIQHSGIVHSTLEEVKTNLGIWASKGDKYKSLALELGGYGNLFLLPDTGSVWEHKTPKDGERRLERIEKLKEQGINTEAIRIGAHGVAQAIINYMVTQIPVQVAYHDTMQQLPSLSDRQLIFDSNTWAHDNDAERLPSVPQYFTSDTWAYNHSTEQLPSMYASDTWAYNHSTEQLPSMYASDTWAYNHSTEQLPSMYASDTWTYNHDTEQQPSINASTSWAYSHGTEQPSPMYASNAWAYGDITQQLPTSSIPAWAYSYQNPMVSV</sequence>
<evidence type="ECO:0000313" key="2">
    <source>
        <dbReference type="Proteomes" id="UP000002035"/>
    </source>
</evidence>
<keyword evidence="2" id="KW-1185">Reference proteome</keyword>
<dbReference type="GeneID" id="9230131"/>
<proteinExistence type="predicted"/>
<dbReference type="eggNOG" id="ENOG502RNZS">
    <property type="taxonomic scope" value="Eukaryota"/>
</dbReference>
<dbReference type="OrthoDB" id="4509637at2759"/>
<gene>
    <name evidence="1" type="ORF">MCYG_04752</name>
</gene>
<dbReference type="VEuPathDB" id="FungiDB:MCYG_04752"/>
<dbReference type="OMA" id="WAYNHST"/>
<name>C5FPY0_ARTOC</name>
<dbReference type="STRING" id="554155.C5FPY0"/>
<dbReference type="Proteomes" id="UP000002035">
    <property type="component" value="Unassembled WGS sequence"/>
</dbReference>
<reference evidence="2" key="1">
    <citation type="journal article" date="2012" name="MBio">
        <title>Comparative genome analysis of Trichophyton rubrum and related dermatophytes reveals candidate genes involved in infection.</title>
        <authorList>
            <person name="Martinez D.A."/>
            <person name="Oliver B.G."/>
            <person name="Graeser Y."/>
            <person name="Goldberg J.M."/>
            <person name="Li W."/>
            <person name="Martinez-Rossi N.M."/>
            <person name="Monod M."/>
            <person name="Shelest E."/>
            <person name="Barton R.C."/>
            <person name="Birch E."/>
            <person name="Brakhage A.A."/>
            <person name="Chen Z."/>
            <person name="Gurr S.J."/>
            <person name="Heiman D."/>
            <person name="Heitman J."/>
            <person name="Kosti I."/>
            <person name="Rossi A."/>
            <person name="Saif S."/>
            <person name="Samalova M."/>
            <person name="Saunders C.W."/>
            <person name="Shea T."/>
            <person name="Summerbell R.C."/>
            <person name="Xu J."/>
            <person name="Young S."/>
            <person name="Zeng Q."/>
            <person name="Birren B.W."/>
            <person name="Cuomo C.A."/>
            <person name="White T.C."/>
        </authorList>
    </citation>
    <scope>NUCLEOTIDE SEQUENCE [LARGE SCALE GENOMIC DNA]</scope>
    <source>
        <strain evidence="2">ATCC MYA-4605 / CBS 113480</strain>
    </source>
</reference>
<protein>
    <submittedName>
        <fullName evidence="1">Uncharacterized protein</fullName>
    </submittedName>
</protein>
<dbReference type="HOGENOM" id="CLU_573598_0_0_1"/>
<organism evidence="1 2">
    <name type="scientific">Arthroderma otae (strain ATCC MYA-4605 / CBS 113480)</name>
    <name type="common">Microsporum canis</name>
    <dbReference type="NCBI Taxonomy" id="554155"/>
    <lineage>
        <taxon>Eukaryota</taxon>
        <taxon>Fungi</taxon>
        <taxon>Dikarya</taxon>
        <taxon>Ascomycota</taxon>
        <taxon>Pezizomycotina</taxon>
        <taxon>Eurotiomycetes</taxon>
        <taxon>Eurotiomycetidae</taxon>
        <taxon>Onygenales</taxon>
        <taxon>Arthrodermataceae</taxon>
        <taxon>Microsporum</taxon>
    </lineage>
</organism>